<feature type="domain" description="HTH lacI-type" evidence="4">
    <location>
        <begin position="9"/>
        <end position="68"/>
    </location>
</feature>
<dbReference type="PANTHER" id="PTHR30146:SF138">
    <property type="entry name" value="TRANSCRIPTIONAL REGULATORY PROTEIN"/>
    <property type="match status" value="1"/>
</dbReference>
<dbReference type="InterPro" id="IPR000843">
    <property type="entry name" value="HTH_LacI"/>
</dbReference>
<organism evidence="7 11">
    <name type="scientific">Rhodococcus hoagii</name>
    <name type="common">Corynebacterium equii</name>
    <dbReference type="NCBI Taxonomy" id="43767"/>
    <lineage>
        <taxon>Bacteria</taxon>
        <taxon>Bacillati</taxon>
        <taxon>Actinomycetota</taxon>
        <taxon>Actinomycetes</taxon>
        <taxon>Mycobacteriales</taxon>
        <taxon>Nocardiaceae</taxon>
        <taxon>Prescottella</taxon>
    </lineage>
</organism>
<evidence type="ECO:0000313" key="7">
    <source>
        <dbReference type="EMBL" id="NKT80122.1"/>
    </source>
</evidence>
<keyword evidence="1" id="KW-0805">Transcription regulation</keyword>
<evidence type="ECO:0000313" key="10">
    <source>
        <dbReference type="Proteomes" id="UP000193518"/>
    </source>
</evidence>
<dbReference type="EMBL" id="LWIC01000011">
    <property type="protein sequence ID" value="ORM21147.1"/>
    <property type="molecule type" value="Genomic_DNA"/>
</dbReference>
<dbReference type="Pfam" id="PF00356">
    <property type="entry name" value="LacI"/>
    <property type="match status" value="1"/>
</dbReference>
<reference evidence="5" key="2">
    <citation type="submission" date="2019-11" db="EMBL/GenBank/DDBJ databases">
        <title>Spread of Macrolides and rifampicin resistant Rhodococcus equi in clinical isolates in the USA.</title>
        <authorList>
            <person name="Alvarez-Narvaez S."/>
            <person name="Huber L."/>
            <person name="Cohen N.D."/>
            <person name="Slovis N."/>
            <person name="Greiter M."/>
            <person name="Giguere S."/>
            <person name="Hart K."/>
        </authorList>
    </citation>
    <scope>NUCLEOTIDE SEQUENCE</scope>
    <source>
        <strain evidence="5">Lh_17</strain>
        <strain evidence="6">Lh_38</strain>
    </source>
</reference>
<sequence length="341" mass="35929">MGNPKKPRATLRLIADELGVHVSTVSRVLNGTSAPGTRTASAATAERIRTLADSLGYRPNLHAASLRTNRTNLIGVLVPRLSDYVLATIYEGIEEAAEESGLSTFVTNSLDNPENQSTRTEMLLARNVDGLIFGDAHLDHRFLDGVAERGTPFVLVSRRAGGHPSVTCDDCAGGALAAEHLLARGHRRVGVIAGLPFASTTVDRTSGFVDAFARAGHAVPADDIVYTGFDAAGGRQGATALLERSPDLTAIFATNDFAAIGAYGALRDAGREVGRDVAVIGYNDVPLAAEMTVALTTVRSPMHAMGRESVRMLVSILGGTEVDSERLAPELVPRASSDFTL</sequence>
<evidence type="ECO:0000313" key="6">
    <source>
        <dbReference type="EMBL" id="MBM4627198.1"/>
    </source>
</evidence>
<dbReference type="GO" id="GO:0003700">
    <property type="term" value="F:DNA-binding transcription factor activity"/>
    <property type="evidence" value="ECO:0007669"/>
    <property type="project" value="TreeGrafter"/>
</dbReference>
<reference evidence="7" key="3">
    <citation type="journal article" date="2020" name="Environ. Microbiol.">
        <title>The novel and transferable erm(51) gene confers Macrolides, Lincosamides, and Streptogramins B (MLSB) resistance to clonal Rhodococcus equi in the environment.</title>
        <authorList>
            <person name="Huber L."/>
            <person name="Giguere S."/>
            <person name="Slovis N.M."/>
            <person name="Alvarez-Narvaez S."/>
            <person name="Hart K.A."/>
            <person name="Greiter M."/>
            <person name="Morris E.R.A."/>
            <person name="Cohen N.D."/>
        </authorList>
    </citation>
    <scope>NUCLEOTIDE SEQUENCE</scope>
    <source>
        <strain evidence="7">Lh_116_1</strain>
        <strain evidence="8">Lh_16_1</strain>
    </source>
</reference>
<accession>A0A9Q2UXX3</accession>
<evidence type="ECO:0000313" key="11">
    <source>
        <dbReference type="Proteomes" id="UP000603463"/>
    </source>
</evidence>
<dbReference type="Gene3D" id="1.10.260.40">
    <property type="entry name" value="lambda repressor-like DNA-binding domains"/>
    <property type="match status" value="1"/>
</dbReference>
<dbReference type="Proteomes" id="UP000738270">
    <property type="component" value="Unassembled WGS sequence"/>
</dbReference>
<dbReference type="GO" id="GO:0000976">
    <property type="term" value="F:transcription cis-regulatory region binding"/>
    <property type="evidence" value="ECO:0007669"/>
    <property type="project" value="TreeGrafter"/>
</dbReference>
<keyword evidence="2" id="KW-0238">DNA-binding</keyword>
<dbReference type="Gene3D" id="3.40.50.2300">
    <property type="match status" value="2"/>
</dbReference>
<dbReference type="AlphaFoldDB" id="A0A9Q2UXX3"/>
<dbReference type="Proteomes" id="UP000603463">
    <property type="component" value="Unassembled WGS sequence"/>
</dbReference>
<dbReference type="PANTHER" id="PTHR30146">
    <property type="entry name" value="LACI-RELATED TRANSCRIPTIONAL REPRESSOR"/>
    <property type="match status" value="1"/>
</dbReference>
<evidence type="ECO:0000313" key="5">
    <source>
        <dbReference type="EMBL" id="MBM4565147.1"/>
    </source>
</evidence>
<evidence type="ECO:0000256" key="3">
    <source>
        <dbReference type="ARBA" id="ARBA00023163"/>
    </source>
</evidence>
<dbReference type="InterPro" id="IPR028082">
    <property type="entry name" value="Peripla_BP_I"/>
</dbReference>
<dbReference type="SMART" id="SM00354">
    <property type="entry name" value="HTH_LACI"/>
    <property type="match status" value="1"/>
</dbReference>
<dbReference type="EMBL" id="WVBC01000032">
    <property type="protein sequence ID" value="NKT80122.1"/>
    <property type="molecule type" value="Genomic_DNA"/>
</dbReference>
<dbReference type="GeneID" id="57575941"/>
<dbReference type="CDD" id="cd01392">
    <property type="entry name" value="HTH_LacI"/>
    <property type="match status" value="1"/>
</dbReference>
<dbReference type="SUPFAM" id="SSF47413">
    <property type="entry name" value="lambda repressor-like DNA-binding domains"/>
    <property type="match status" value="1"/>
</dbReference>
<dbReference type="EMBL" id="WUXR01000002">
    <property type="protein sequence ID" value="MBM4565147.1"/>
    <property type="molecule type" value="Genomic_DNA"/>
</dbReference>
<proteinExistence type="predicted"/>
<keyword evidence="3" id="KW-0804">Transcription</keyword>
<dbReference type="EMBL" id="WUXD01000002">
    <property type="protein sequence ID" value="MBM4627198.1"/>
    <property type="molecule type" value="Genomic_DNA"/>
</dbReference>
<dbReference type="Proteomes" id="UP000608063">
    <property type="component" value="Unassembled WGS sequence"/>
</dbReference>
<evidence type="ECO:0000256" key="2">
    <source>
        <dbReference type="ARBA" id="ARBA00023125"/>
    </source>
</evidence>
<dbReference type="Proteomes" id="UP000808906">
    <property type="component" value="Unassembled WGS sequence"/>
</dbReference>
<dbReference type="Pfam" id="PF13377">
    <property type="entry name" value="Peripla_BP_3"/>
    <property type="match status" value="1"/>
</dbReference>
<gene>
    <name evidence="9" type="ORF">A5N68_21205</name>
    <name evidence="5" type="ORF">GS441_06795</name>
    <name evidence="6" type="ORF">GS453_09950</name>
    <name evidence="7" type="ORF">GS882_18715</name>
    <name evidence="8" type="ORF">GS947_06830</name>
</gene>
<name>A0A9Q2UXX3_RHOHA</name>
<reference evidence="9 10" key="1">
    <citation type="journal article" date="2016" name="Genome Biol. Evol.">
        <title>Pangenome and Phylogenomic Analysis of the Pathogenic Actinobacterium Rhodococcus equi.</title>
        <authorList>
            <person name="Anastasi E."/>
            <person name="MacArthur I."/>
            <person name="Scortti M."/>
            <person name="Alvarez S."/>
            <person name="Giguere S."/>
            <person name="Vazquez-Boland J.A."/>
        </authorList>
    </citation>
    <scope>NUCLEOTIDE SEQUENCE [LARGE SCALE GENOMIC DNA]</scope>
    <source>
        <strain evidence="9 10">PAM1271</strain>
    </source>
</reference>
<protein>
    <submittedName>
        <fullName evidence="9">LacI family transcriptional regulator</fullName>
    </submittedName>
    <submittedName>
        <fullName evidence="7">Substrate-binding domain-containing protein</fullName>
    </submittedName>
</protein>
<comment type="caution">
    <text evidence="7">The sequence shown here is derived from an EMBL/GenBank/DDBJ whole genome shotgun (WGS) entry which is preliminary data.</text>
</comment>
<evidence type="ECO:0000313" key="9">
    <source>
        <dbReference type="EMBL" id="ORM21147.1"/>
    </source>
</evidence>
<dbReference type="CDD" id="cd06285">
    <property type="entry name" value="PBP1_LacI-like"/>
    <property type="match status" value="1"/>
</dbReference>
<dbReference type="SUPFAM" id="SSF53822">
    <property type="entry name" value="Periplasmic binding protein-like I"/>
    <property type="match status" value="1"/>
</dbReference>
<evidence type="ECO:0000313" key="8">
    <source>
        <dbReference type="EMBL" id="NKW41337.1"/>
    </source>
</evidence>
<dbReference type="Proteomes" id="UP000193518">
    <property type="component" value="Unassembled WGS sequence"/>
</dbReference>
<dbReference type="PROSITE" id="PS50932">
    <property type="entry name" value="HTH_LACI_2"/>
    <property type="match status" value="1"/>
</dbReference>
<evidence type="ECO:0000256" key="1">
    <source>
        <dbReference type="ARBA" id="ARBA00023015"/>
    </source>
</evidence>
<dbReference type="InterPro" id="IPR010982">
    <property type="entry name" value="Lambda_DNA-bd_dom_sf"/>
</dbReference>
<evidence type="ECO:0000259" key="4">
    <source>
        <dbReference type="PROSITE" id="PS50932"/>
    </source>
</evidence>
<dbReference type="InterPro" id="IPR046335">
    <property type="entry name" value="LacI/GalR-like_sensor"/>
</dbReference>
<dbReference type="EMBL" id="WVDC01000001">
    <property type="protein sequence ID" value="NKW41337.1"/>
    <property type="molecule type" value="Genomic_DNA"/>
</dbReference>
<dbReference type="RefSeq" id="WP_005516032.1">
    <property type="nucleotide sequence ID" value="NZ_AP024189.1"/>
</dbReference>